<dbReference type="InterPro" id="IPR012338">
    <property type="entry name" value="Beta-lactam/transpept-like"/>
</dbReference>
<feature type="domain" description="Peptidase S12 Pab87-related C-terminal" evidence="3">
    <location>
        <begin position="422"/>
        <end position="520"/>
    </location>
</feature>
<dbReference type="FunCoup" id="A0A2G4YQU7">
    <property type="interactions" value="138"/>
</dbReference>
<dbReference type="AlphaFoldDB" id="A0A2G4YQU7"/>
<feature type="domain" description="Beta-lactamase-related" evidence="2">
    <location>
        <begin position="37"/>
        <end position="373"/>
    </location>
</feature>
<sequence length="523" mass="57889">MHLCLGFCLSLCLGLGLGLSPDLQAKPSKGPSQWQIKKVVRQALDRFNTPGMAVSIVHKGKIVHLAGYGKRDYAASDKVDADTLFSIASTTKAFTTAALAILVDEGKLGWDDLVTSHLPDFKMADPWVTGEFTIRDLLTHRSGLGPGAGDLMLWPEPSGFSRTEIIHNLRHLDPVTSFRSEYAYDNLLYIVAGEVVAVASGTSWEEFVQTRILDPLNMACYSGRIPEESLHNVATPHGVVEGKIVPIPRNAINGAVKASAAAGGMVCNVRGMARWMMTQLQGGVGPEGNRLFSEEQRDEMWRSHTILPLSDKERAWDNTHFKTYGLGWRKADVRGYEVVSHTGTLSGMQAYLTLVPELEVGIMILSNGSNSAARSSVMQTIVKSYMGAPKKNWIKEYTQAQQEARAETKAKTAPLVSSGSMALPAHRYVGLYRDRWFGQVEVRETKRGLRFRSIKSIQLQGNLEPFEGNTFIVRWDNRNMGADAYVSFTPDEAGKIVTVKMIPVSEDTDFSFDFQDLLFHREK</sequence>
<dbReference type="Proteomes" id="UP000229730">
    <property type="component" value="Unassembled WGS sequence"/>
</dbReference>
<dbReference type="Pfam" id="PF11954">
    <property type="entry name" value="DUF3471"/>
    <property type="match status" value="1"/>
</dbReference>
<dbReference type="Pfam" id="PF00144">
    <property type="entry name" value="Beta-lactamase"/>
    <property type="match status" value="1"/>
</dbReference>
<dbReference type="SUPFAM" id="SSF56601">
    <property type="entry name" value="beta-lactamase/transpeptidase-like"/>
    <property type="match status" value="1"/>
</dbReference>
<dbReference type="InterPro" id="IPR021860">
    <property type="entry name" value="Peptidase_S12_Pab87-rel_C"/>
</dbReference>
<protein>
    <recommendedName>
        <fullName evidence="6">Serine hydrolase</fullName>
    </recommendedName>
</protein>
<keyword evidence="5" id="KW-1185">Reference proteome</keyword>
<evidence type="ECO:0000313" key="4">
    <source>
        <dbReference type="EMBL" id="PHZ84667.1"/>
    </source>
</evidence>
<feature type="chain" id="PRO_5013565981" description="Serine hydrolase" evidence="1">
    <location>
        <begin position="26"/>
        <end position="523"/>
    </location>
</feature>
<dbReference type="InterPro" id="IPR001466">
    <property type="entry name" value="Beta-lactam-related"/>
</dbReference>
<dbReference type="PANTHER" id="PTHR46825">
    <property type="entry name" value="D-ALANYL-D-ALANINE-CARBOXYPEPTIDASE/ENDOPEPTIDASE AMPH"/>
    <property type="match status" value="1"/>
</dbReference>
<dbReference type="Gene3D" id="2.40.128.600">
    <property type="match status" value="1"/>
</dbReference>
<dbReference type="OrthoDB" id="5377981at2"/>
<accession>A0A2G4YQU7</accession>
<dbReference type="InterPro" id="IPR050491">
    <property type="entry name" value="AmpC-like"/>
</dbReference>
<keyword evidence="1" id="KW-0732">Signal</keyword>
<evidence type="ECO:0008006" key="6">
    <source>
        <dbReference type="Google" id="ProtNLM"/>
    </source>
</evidence>
<evidence type="ECO:0000259" key="3">
    <source>
        <dbReference type="Pfam" id="PF11954"/>
    </source>
</evidence>
<name>A0A2G4YQU7_9PROT</name>
<dbReference type="EMBL" id="PDEM01000023">
    <property type="protein sequence ID" value="PHZ84667.1"/>
    <property type="molecule type" value="Genomic_DNA"/>
</dbReference>
<dbReference type="Gene3D" id="3.40.710.10">
    <property type="entry name" value="DD-peptidase/beta-lactamase superfamily"/>
    <property type="match status" value="1"/>
</dbReference>
<organism evidence="4 5">
    <name type="scientific">Paremcibacter congregatus</name>
    <dbReference type="NCBI Taxonomy" id="2043170"/>
    <lineage>
        <taxon>Bacteria</taxon>
        <taxon>Pseudomonadati</taxon>
        <taxon>Pseudomonadota</taxon>
        <taxon>Alphaproteobacteria</taxon>
        <taxon>Emcibacterales</taxon>
        <taxon>Emcibacteraceae</taxon>
        <taxon>Paremcibacter</taxon>
    </lineage>
</organism>
<comment type="caution">
    <text evidence="4">The sequence shown here is derived from an EMBL/GenBank/DDBJ whole genome shotgun (WGS) entry which is preliminary data.</text>
</comment>
<gene>
    <name evidence="4" type="ORF">CRD36_10275</name>
</gene>
<evidence type="ECO:0000259" key="2">
    <source>
        <dbReference type="Pfam" id="PF00144"/>
    </source>
</evidence>
<dbReference type="PANTHER" id="PTHR46825:SF15">
    <property type="entry name" value="BETA-LACTAMASE-RELATED DOMAIN-CONTAINING PROTEIN"/>
    <property type="match status" value="1"/>
</dbReference>
<evidence type="ECO:0000313" key="5">
    <source>
        <dbReference type="Proteomes" id="UP000229730"/>
    </source>
</evidence>
<feature type="signal peptide" evidence="1">
    <location>
        <begin position="1"/>
        <end position="25"/>
    </location>
</feature>
<proteinExistence type="predicted"/>
<reference evidence="4 5" key="1">
    <citation type="submission" date="2017-10" db="EMBL/GenBank/DDBJ databases">
        <title>Frigbacter circumglobatus gen. nov. sp. nov., isolated from sediment cultured in situ.</title>
        <authorList>
            <person name="Zhao Z."/>
        </authorList>
    </citation>
    <scope>NUCLEOTIDE SEQUENCE [LARGE SCALE GENOMIC DNA]</scope>
    <source>
        <strain evidence="4 5">ZYL</strain>
    </source>
</reference>
<dbReference type="InParanoid" id="A0A2G4YQU7"/>
<evidence type="ECO:0000256" key="1">
    <source>
        <dbReference type="SAM" id="SignalP"/>
    </source>
</evidence>